<proteinExistence type="predicted"/>
<evidence type="ECO:0000313" key="1">
    <source>
        <dbReference type="EMBL" id="AWV47813.1"/>
    </source>
</evidence>
<dbReference type="Proteomes" id="UP000249682">
    <property type="component" value="Chromosome"/>
</dbReference>
<gene>
    <name evidence="1" type="ORF">DIJ64_06205</name>
</gene>
<name>A0AAD0P8G0_MYCLR</name>
<protein>
    <submittedName>
        <fullName evidence="1">Uncharacterized protein</fullName>
    </submittedName>
</protein>
<sequence>MFAAYGAFVHDADGVLTHTFPSIELFVKNLETKPPIRFTWRRLEPDNGRQVPLLLTSPTEVSSWPPTAIG</sequence>
<evidence type="ECO:0000313" key="2">
    <source>
        <dbReference type="Proteomes" id="UP000249682"/>
    </source>
</evidence>
<accession>A0AAD0P8G0</accession>
<organism evidence="1 2">
    <name type="scientific">Mycobacterium leprae</name>
    <dbReference type="NCBI Taxonomy" id="1769"/>
    <lineage>
        <taxon>Bacteria</taxon>
        <taxon>Bacillati</taxon>
        <taxon>Actinomycetota</taxon>
        <taxon>Actinomycetes</taxon>
        <taxon>Mycobacteriales</taxon>
        <taxon>Mycobacteriaceae</taxon>
        <taxon>Mycobacterium</taxon>
    </lineage>
</organism>
<reference evidence="1 2" key="1">
    <citation type="submission" date="2018-05" db="EMBL/GenBank/DDBJ databases">
        <title>Evolution of small genomes with special reference to Mycobacterium leprae.</title>
        <authorList>
            <person name="Mohanty P.S."/>
            <person name="Bansal A.K."/>
            <person name="Gupta U.D."/>
            <person name="Naaz F."/>
            <person name="Dwivedi V.D."/>
            <person name="Singh H."/>
            <person name="Gupta G."/>
            <person name="Sharma S."/>
            <person name="Arora M."/>
        </authorList>
    </citation>
    <scope>NUCLEOTIDE SEQUENCE [LARGE SCALE GENOMIC DNA]</scope>
    <source>
        <strain evidence="1 2">MRHRU-235-G</strain>
    </source>
</reference>
<dbReference type="EMBL" id="CP029543">
    <property type="protein sequence ID" value="AWV47813.1"/>
    <property type="molecule type" value="Genomic_DNA"/>
</dbReference>
<dbReference type="AlphaFoldDB" id="A0AAD0P8G0"/>